<organism evidence="1">
    <name type="scientific">Anguilla anguilla</name>
    <name type="common">European freshwater eel</name>
    <name type="synonym">Muraena anguilla</name>
    <dbReference type="NCBI Taxonomy" id="7936"/>
    <lineage>
        <taxon>Eukaryota</taxon>
        <taxon>Metazoa</taxon>
        <taxon>Chordata</taxon>
        <taxon>Craniata</taxon>
        <taxon>Vertebrata</taxon>
        <taxon>Euteleostomi</taxon>
        <taxon>Actinopterygii</taxon>
        <taxon>Neopterygii</taxon>
        <taxon>Teleostei</taxon>
        <taxon>Anguilliformes</taxon>
        <taxon>Anguillidae</taxon>
        <taxon>Anguilla</taxon>
    </lineage>
</organism>
<name>A0A0E9RC30_ANGAN</name>
<protein>
    <submittedName>
        <fullName evidence="1">Uncharacterized protein</fullName>
    </submittedName>
</protein>
<accession>A0A0E9RC30</accession>
<proteinExistence type="predicted"/>
<evidence type="ECO:0000313" key="1">
    <source>
        <dbReference type="EMBL" id="JAH26659.1"/>
    </source>
</evidence>
<sequence length="34" mass="3656">MIQSTEPHLTQNPANESPMCAHQSVAKALAPHLC</sequence>
<reference evidence="1" key="2">
    <citation type="journal article" date="2015" name="Fish Shellfish Immunol.">
        <title>Early steps in the European eel (Anguilla anguilla)-Vibrio vulnificus interaction in the gills: Role of the RtxA13 toxin.</title>
        <authorList>
            <person name="Callol A."/>
            <person name="Pajuelo D."/>
            <person name="Ebbesson L."/>
            <person name="Teles M."/>
            <person name="MacKenzie S."/>
            <person name="Amaro C."/>
        </authorList>
    </citation>
    <scope>NUCLEOTIDE SEQUENCE</scope>
</reference>
<reference evidence="1" key="1">
    <citation type="submission" date="2014-11" db="EMBL/GenBank/DDBJ databases">
        <authorList>
            <person name="Amaro Gonzalez C."/>
        </authorList>
    </citation>
    <scope>NUCLEOTIDE SEQUENCE</scope>
</reference>
<dbReference type="AlphaFoldDB" id="A0A0E9RC30"/>
<dbReference type="EMBL" id="GBXM01081918">
    <property type="protein sequence ID" value="JAH26659.1"/>
    <property type="molecule type" value="Transcribed_RNA"/>
</dbReference>